<dbReference type="WBParaSite" id="nRc.2.0.1.t31506-RA">
    <property type="protein sequence ID" value="nRc.2.0.1.t31506-RA"/>
    <property type="gene ID" value="nRc.2.0.1.g31506"/>
</dbReference>
<sequence>MLVHDIKQSKDGDQVCRTQLQKSRTSYPMKIHWIKKTKIIQRRLIFS</sequence>
<name>A0A915JYH0_ROMCU</name>
<dbReference type="AlphaFoldDB" id="A0A915JYH0"/>
<evidence type="ECO:0000313" key="2">
    <source>
        <dbReference type="WBParaSite" id="nRc.2.0.1.t31506-RA"/>
    </source>
</evidence>
<evidence type="ECO:0000313" key="1">
    <source>
        <dbReference type="Proteomes" id="UP000887565"/>
    </source>
</evidence>
<dbReference type="Proteomes" id="UP000887565">
    <property type="component" value="Unplaced"/>
</dbReference>
<proteinExistence type="predicted"/>
<protein>
    <submittedName>
        <fullName evidence="2">Uncharacterized protein</fullName>
    </submittedName>
</protein>
<reference evidence="2" key="1">
    <citation type="submission" date="2022-11" db="UniProtKB">
        <authorList>
            <consortium name="WormBaseParasite"/>
        </authorList>
    </citation>
    <scope>IDENTIFICATION</scope>
</reference>
<accession>A0A915JYH0</accession>
<keyword evidence="1" id="KW-1185">Reference proteome</keyword>
<organism evidence="1 2">
    <name type="scientific">Romanomermis culicivorax</name>
    <name type="common">Nematode worm</name>
    <dbReference type="NCBI Taxonomy" id="13658"/>
    <lineage>
        <taxon>Eukaryota</taxon>
        <taxon>Metazoa</taxon>
        <taxon>Ecdysozoa</taxon>
        <taxon>Nematoda</taxon>
        <taxon>Enoplea</taxon>
        <taxon>Dorylaimia</taxon>
        <taxon>Mermithida</taxon>
        <taxon>Mermithoidea</taxon>
        <taxon>Mermithidae</taxon>
        <taxon>Romanomermis</taxon>
    </lineage>
</organism>